<dbReference type="GO" id="GO:0005524">
    <property type="term" value="F:ATP binding"/>
    <property type="evidence" value="ECO:0007669"/>
    <property type="project" value="UniProtKB-UniRule"/>
</dbReference>
<dbReference type="Gene3D" id="2.60.120.200">
    <property type="match status" value="1"/>
</dbReference>
<keyword evidence="9" id="KW-0430">Lectin</keyword>
<dbReference type="FunFam" id="1.10.510.10:FF:000108">
    <property type="entry name" value="L-type lectin-domain containing receptor kinase S.4"/>
    <property type="match status" value="1"/>
</dbReference>
<dbReference type="GO" id="GO:0004674">
    <property type="term" value="F:protein serine/threonine kinase activity"/>
    <property type="evidence" value="ECO:0007669"/>
    <property type="project" value="UniProtKB-KW"/>
</dbReference>
<keyword evidence="16" id="KW-0325">Glycoprotein</keyword>
<dbReference type="CDD" id="cd06899">
    <property type="entry name" value="lectin_legume_LecRK_Arcelin_ConA"/>
    <property type="match status" value="1"/>
</dbReference>
<feature type="binding site" evidence="19">
    <location>
        <position position="374"/>
    </location>
    <ligand>
        <name>ATP</name>
        <dbReference type="ChEBI" id="CHEBI:30616"/>
    </ligand>
</feature>
<dbReference type="PROSITE" id="PS00108">
    <property type="entry name" value="PROTEIN_KINASE_ST"/>
    <property type="match status" value="1"/>
</dbReference>
<dbReference type="PROSITE" id="PS00107">
    <property type="entry name" value="PROTEIN_KINASE_ATP"/>
    <property type="match status" value="1"/>
</dbReference>
<evidence type="ECO:0000256" key="9">
    <source>
        <dbReference type="ARBA" id="ARBA00022734"/>
    </source>
</evidence>
<keyword evidence="11" id="KW-0418">Kinase</keyword>
<dbReference type="PANTHER" id="PTHR27007">
    <property type="match status" value="1"/>
</dbReference>
<dbReference type="InterPro" id="IPR017441">
    <property type="entry name" value="Protein_kinase_ATP_BS"/>
</dbReference>
<dbReference type="PROSITE" id="PS50011">
    <property type="entry name" value="PROTEIN_KINASE_DOM"/>
    <property type="match status" value="1"/>
</dbReference>
<evidence type="ECO:0000259" key="22">
    <source>
        <dbReference type="PROSITE" id="PS50011"/>
    </source>
</evidence>
<keyword evidence="5" id="KW-0723">Serine/threonine-protein kinase</keyword>
<evidence type="ECO:0000256" key="12">
    <source>
        <dbReference type="ARBA" id="ARBA00022840"/>
    </source>
</evidence>
<comment type="similarity">
    <text evidence="2">In the N-terminal section; belongs to the leguminous lectin family.</text>
</comment>
<comment type="catalytic activity">
    <reaction evidence="17">
        <text>L-threonyl-[protein] + ATP = O-phospho-L-threonyl-[protein] + ADP + H(+)</text>
        <dbReference type="Rhea" id="RHEA:46608"/>
        <dbReference type="Rhea" id="RHEA-COMP:11060"/>
        <dbReference type="Rhea" id="RHEA-COMP:11605"/>
        <dbReference type="ChEBI" id="CHEBI:15378"/>
        <dbReference type="ChEBI" id="CHEBI:30013"/>
        <dbReference type="ChEBI" id="CHEBI:30616"/>
        <dbReference type="ChEBI" id="CHEBI:61977"/>
        <dbReference type="ChEBI" id="CHEBI:456216"/>
        <dbReference type="EC" id="2.7.11.1"/>
    </reaction>
</comment>
<comment type="catalytic activity">
    <reaction evidence="18">
        <text>L-seryl-[protein] + ATP = O-phospho-L-seryl-[protein] + ADP + H(+)</text>
        <dbReference type="Rhea" id="RHEA:17989"/>
        <dbReference type="Rhea" id="RHEA-COMP:9863"/>
        <dbReference type="Rhea" id="RHEA-COMP:11604"/>
        <dbReference type="ChEBI" id="CHEBI:15378"/>
        <dbReference type="ChEBI" id="CHEBI:29999"/>
        <dbReference type="ChEBI" id="CHEBI:30616"/>
        <dbReference type="ChEBI" id="CHEBI:83421"/>
        <dbReference type="ChEBI" id="CHEBI:456216"/>
        <dbReference type="EC" id="2.7.11.1"/>
    </reaction>
</comment>
<evidence type="ECO:0000256" key="6">
    <source>
        <dbReference type="ARBA" id="ARBA00022679"/>
    </source>
</evidence>
<dbReference type="AlphaFoldDB" id="A0A843XBZ9"/>
<feature type="transmembrane region" description="Helical" evidence="20">
    <location>
        <begin position="288"/>
        <end position="313"/>
    </location>
</feature>
<evidence type="ECO:0000313" key="23">
    <source>
        <dbReference type="EMBL" id="MQM16929.1"/>
    </source>
</evidence>
<dbReference type="InterPro" id="IPR001220">
    <property type="entry name" value="Legume_lectin_dom"/>
</dbReference>
<reference evidence="23" key="1">
    <citation type="submission" date="2017-07" db="EMBL/GenBank/DDBJ databases">
        <title>Taro Niue Genome Assembly and Annotation.</title>
        <authorList>
            <person name="Atibalentja N."/>
            <person name="Keating K."/>
            <person name="Fields C.J."/>
        </authorList>
    </citation>
    <scope>NUCLEOTIDE SEQUENCE</scope>
    <source>
        <strain evidence="23">Niue_2</strain>
        <tissue evidence="23">Leaf</tissue>
    </source>
</reference>
<keyword evidence="13 20" id="KW-1133">Transmembrane helix</keyword>
<comment type="similarity">
    <text evidence="3">In the C-terminal section; belongs to the protein kinase superfamily. Ser/Thr protein kinase family.</text>
</comment>
<dbReference type="Gene3D" id="1.10.510.10">
    <property type="entry name" value="Transferase(Phosphotransferase) domain 1"/>
    <property type="match status" value="1"/>
</dbReference>
<evidence type="ECO:0000256" key="16">
    <source>
        <dbReference type="ARBA" id="ARBA00023180"/>
    </source>
</evidence>
<protein>
    <recommendedName>
        <fullName evidence="4">non-specific serine/threonine protein kinase</fullName>
        <ecNumber evidence="4">2.7.11.1</ecNumber>
    </recommendedName>
</protein>
<dbReference type="Gene3D" id="3.30.200.20">
    <property type="entry name" value="Phosphorylase Kinase, domain 1"/>
    <property type="match status" value="1"/>
</dbReference>
<keyword evidence="8 21" id="KW-0732">Signal</keyword>
<evidence type="ECO:0000256" key="3">
    <source>
        <dbReference type="ARBA" id="ARBA00010217"/>
    </source>
</evidence>
<dbReference type="SUPFAM" id="SSF56112">
    <property type="entry name" value="Protein kinase-like (PK-like)"/>
    <property type="match status" value="1"/>
</dbReference>
<evidence type="ECO:0000256" key="20">
    <source>
        <dbReference type="SAM" id="Phobius"/>
    </source>
</evidence>
<keyword evidence="14 20" id="KW-0472">Membrane</keyword>
<evidence type="ECO:0000256" key="2">
    <source>
        <dbReference type="ARBA" id="ARBA00008536"/>
    </source>
</evidence>
<dbReference type="EMBL" id="NMUH01007250">
    <property type="protein sequence ID" value="MQM16929.1"/>
    <property type="molecule type" value="Genomic_DNA"/>
</dbReference>
<dbReference type="Pfam" id="PF00139">
    <property type="entry name" value="Lectin_legB"/>
    <property type="match status" value="1"/>
</dbReference>
<dbReference type="OrthoDB" id="543442at2759"/>
<dbReference type="FunFam" id="2.60.120.200:FF:000051">
    <property type="entry name" value="L-type lectin-domain containing receptor kinase V.9"/>
    <property type="match status" value="1"/>
</dbReference>
<evidence type="ECO:0000256" key="14">
    <source>
        <dbReference type="ARBA" id="ARBA00023136"/>
    </source>
</evidence>
<evidence type="ECO:0000256" key="5">
    <source>
        <dbReference type="ARBA" id="ARBA00022527"/>
    </source>
</evidence>
<keyword evidence="6" id="KW-0808">Transferase</keyword>
<proteinExistence type="inferred from homology"/>
<comment type="caution">
    <text evidence="23">The sequence shown here is derived from an EMBL/GenBank/DDBJ whole genome shotgun (WGS) entry which is preliminary data.</text>
</comment>
<evidence type="ECO:0000256" key="8">
    <source>
        <dbReference type="ARBA" id="ARBA00022729"/>
    </source>
</evidence>
<dbReference type="Pfam" id="PF00069">
    <property type="entry name" value="Pkinase"/>
    <property type="match status" value="1"/>
</dbReference>
<name>A0A843XBZ9_COLES</name>
<dbReference type="FunFam" id="3.30.200.20:FF:000178">
    <property type="entry name" value="serine/threonine-protein kinase PBS1-like"/>
    <property type="match status" value="1"/>
</dbReference>
<evidence type="ECO:0000256" key="13">
    <source>
        <dbReference type="ARBA" id="ARBA00022989"/>
    </source>
</evidence>
<keyword evidence="24" id="KW-1185">Reference proteome</keyword>
<feature type="domain" description="Protein kinase" evidence="22">
    <location>
        <begin position="346"/>
        <end position="625"/>
    </location>
</feature>
<evidence type="ECO:0000256" key="11">
    <source>
        <dbReference type="ARBA" id="ARBA00022777"/>
    </source>
</evidence>
<evidence type="ECO:0000256" key="10">
    <source>
        <dbReference type="ARBA" id="ARBA00022741"/>
    </source>
</evidence>
<dbReference type="InterPro" id="IPR000719">
    <property type="entry name" value="Prot_kinase_dom"/>
</dbReference>
<feature type="chain" id="PRO_5032747954" description="non-specific serine/threonine protein kinase" evidence="21">
    <location>
        <begin position="21"/>
        <end position="638"/>
    </location>
</feature>
<dbReference type="InterPro" id="IPR008271">
    <property type="entry name" value="Ser/Thr_kinase_AS"/>
</dbReference>
<feature type="signal peptide" evidence="21">
    <location>
        <begin position="1"/>
        <end position="20"/>
    </location>
</feature>
<keyword evidence="12 19" id="KW-0067">ATP-binding</keyword>
<dbReference type="CDD" id="cd14066">
    <property type="entry name" value="STKc_IRAK"/>
    <property type="match status" value="1"/>
</dbReference>
<comment type="subcellular location">
    <subcellularLocation>
        <location evidence="1">Membrane</location>
        <topology evidence="1">Single-pass type I membrane protein</topology>
    </subcellularLocation>
</comment>
<dbReference type="EC" id="2.7.11.1" evidence="4"/>
<dbReference type="SMART" id="SM00220">
    <property type="entry name" value="S_TKc"/>
    <property type="match status" value="1"/>
</dbReference>
<evidence type="ECO:0000313" key="24">
    <source>
        <dbReference type="Proteomes" id="UP000652761"/>
    </source>
</evidence>
<keyword evidence="15" id="KW-0675">Receptor</keyword>
<evidence type="ECO:0000256" key="7">
    <source>
        <dbReference type="ARBA" id="ARBA00022692"/>
    </source>
</evidence>
<evidence type="ECO:0000256" key="4">
    <source>
        <dbReference type="ARBA" id="ARBA00012513"/>
    </source>
</evidence>
<gene>
    <name evidence="23" type="ORF">Taro_049892</name>
</gene>
<dbReference type="InterPro" id="IPR050528">
    <property type="entry name" value="L-type_Lectin-RKs"/>
</dbReference>
<accession>A0A843XBZ9</accession>
<evidence type="ECO:0000256" key="17">
    <source>
        <dbReference type="ARBA" id="ARBA00047899"/>
    </source>
</evidence>
<sequence length="638" mass="69716">MRALFHLIVLLAVVFVEASASDGIDDFTYHGFGSANVSLDGVAEISPNGLLKLTNSSTQGKGHAFYPRPLRFRAASGGGVSSFSTTFVFAIVSEFSDLSGHGLAFTLSPSRGRPWSLTQQYLGLFNISDNGDASNHVFAVELDTVQSAEFDDINDNHVGIDVNGLRSSSSAPASFFSEETGRYANLTLMSGDPMQVWIEYDDAEKLLNVTLSSTGAPKPRRPLLSSAFDLSSVVFDSMYVGFSAATGQVITNHYVLGWSFKMNGEARPLDPTRLPPLPARAPRRRGKLLVAMVSLVCALFLATVASGTVGCYLRGKMFEEILEDWEATYASHRFSYRELYMATKCFSDKRLLGAGGFGRVYRGSRNSTEIAVKKVSRESEQGMKEFVAEIVSIGQLRHRNLVSLLGYCRRKGELLLVYEFMPNGSLDKLLFDQPPKSALGWSQRFRIIKGIALALHYLHEGWEQVVIHRDVKASNILLDGEMNGRLGDFGLARLHDHGGDPRTTRVVGTLGYLAPEVPMTGKATTSTDVFAFGVLVLEIACGRRTVEAQGPPEQQASEVVLVDWVWQCCGRGAILEASDPKLGGNYVVEEMELALRLGLICSHPEPATRPSMRQVIRYLEEDAPLPEMSKDGGAITAS</sequence>
<evidence type="ECO:0000256" key="1">
    <source>
        <dbReference type="ARBA" id="ARBA00004479"/>
    </source>
</evidence>
<evidence type="ECO:0000256" key="19">
    <source>
        <dbReference type="PROSITE-ProRule" id="PRU10141"/>
    </source>
</evidence>
<evidence type="ECO:0000256" key="15">
    <source>
        <dbReference type="ARBA" id="ARBA00023170"/>
    </source>
</evidence>
<dbReference type="GO" id="GO:0016020">
    <property type="term" value="C:membrane"/>
    <property type="evidence" value="ECO:0007669"/>
    <property type="project" value="UniProtKB-SubCell"/>
</dbReference>
<dbReference type="SUPFAM" id="SSF49899">
    <property type="entry name" value="Concanavalin A-like lectins/glucanases"/>
    <property type="match status" value="1"/>
</dbReference>
<keyword evidence="10 19" id="KW-0547">Nucleotide-binding</keyword>
<dbReference type="InterPro" id="IPR011009">
    <property type="entry name" value="Kinase-like_dom_sf"/>
</dbReference>
<organism evidence="23 24">
    <name type="scientific">Colocasia esculenta</name>
    <name type="common">Wild taro</name>
    <name type="synonym">Arum esculentum</name>
    <dbReference type="NCBI Taxonomy" id="4460"/>
    <lineage>
        <taxon>Eukaryota</taxon>
        <taxon>Viridiplantae</taxon>
        <taxon>Streptophyta</taxon>
        <taxon>Embryophyta</taxon>
        <taxon>Tracheophyta</taxon>
        <taxon>Spermatophyta</taxon>
        <taxon>Magnoliopsida</taxon>
        <taxon>Liliopsida</taxon>
        <taxon>Araceae</taxon>
        <taxon>Aroideae</taxon>
        <taxon>Colocasieae</taxon>
        <taxon>Colocasia</taxon>
    </lineage>
</organism>
<dbReference type="GO" id="GO:0030246">
    <property type="term" value="F:carbohydrate binding"/>
    <property type="evidence" value="ECO:0007669"/>
    <property type="project" value="UniProtKB-KW"/>
</dbReference>
<dbReference type="InterPro" id="IPR013320">
    <property type="entry name" value="ConA-like_dom_sf"/>
</dbReference>
<dbReference type="Proteomes" id="UP000652761">
    <property type="component" value="Unassembled WGS sequence"/>
</dbReference>
<evidence type="ECO:0000256" key="18">
    <source>
        <dbReference type="ARBA" id="ARBA00048679"/>
    </source>
</evidence>
<evidence type="ECO:0000256" key="21">
    <source>
        <dbReference type="SAM" id="SignalP"/>
    </source>
</evidence>
<keyword evidence="7 20" id="KW-0812">Transmembrane</keyword>